<keyword evidence="1" id="KW-0472">Membrane</keyword>
<reference evidence="3" key="1">
    <citation type="journal article" date="2012" name="Science">
        <title>Fermentation, hydrogen, and sulfur metabolism in multiple uncultivated bacterial phyla.</title>
        <authorList>
            <person name="Wrighton K.C."/>
            <person name="Thomas B.C."/>
            <person name="Sharon I."/>
            <person name="Miller C.S."/>
            <person name="Castelle C.J."/>
            <person name="VerBerkmoes N.C."/>
            <person name="Wilkins M.J."/>
            <person name="Hettich R.L."/>
            <person name="Lipton M.S."/>
            <person name="Williams K.H."/>
            <person name="Long P.E."/>
            <person name="Banfield J.F."/>
        </authorList>
    </citation>
    <scope>NUCLEOTIDE SEQUENCE [LARGE SCALE GENOMIC DNA]</scope>
</reference>
<keyword evidence="2" id="KW-0732">Signal</keyword>
<evidence type="ECO:0000256" key="1">
    <source>
        <dbReference type="SAM" id="Phobius"/>
    </source>
</evidence>
<keyword evidence="1" id="KW-1133">Transmembrane helix</keyword>
<keyword evidence="1" id="KW-0812">Transmembrane</keyword>
<feature type="signal peptide" evidence="2">
    <location>
        <begin position="1"/>
        <end position="24"/>
    </location>
</feature>
<sequence length="322" mass="38031">MKKILLSILTCLLLFPTVFSLAYADTTDLKWDAKSGQAKATYADDAKFWFGSSFFNWAETWEKWAKWFLFRLAKDLKDVFIALAIIYMIILVLRLFFWQWTDDDFKKWRIWILWTTIWIVLMQMSYVAVTTIFNKDVWTATAVDVTNNLIMPIIRLLEIVTSFIFIAMAIMAFFRIVWGWWNEEGYKKGINSIINAIIWFILVKVSAKLVYSIYWNVECTETILGTQQCKDTALGNPNLPETTKIIATIIQYAAWFIWVITIVLIVYAWFLIITSNWNEDKVKKWKATIKYIIFWMVLIAASVILFNFMLWKDLTWIVGSFK</sequence>
<feature type="transmembrane region" description="Helical" evidence="1">
    <location>
        <begin position="245"/>
        <end position="270"/>
    </location>
</feature>
<dbReference type="AlphaFoldDB" id="K2FDV7"/>
<organism evidence="3">
    <name type="scientific">uncultured bacterium</name>
    <name type="common">gcode 4</name>
    <dbReference type="NCBI Taxonomy" id="1234023"/>
    <lineage>
        <taxon>Bacteria</taxon>
        <taxon>environmental samples</taxon>
    </lineage>
</organism>
<feature type="transmembrane region" description="Helical" evidence="1">
    <location>
        <begin position="79"/>
        <end position="98"/>
    </location>
</feature>
<feature type="transmembrane region" description="Helical" evidence="1">
    <location>
        <begin position="193"/>
        <end position="214"/>
    </location>
</feature>
<name>K2FDV7_9BACT</name>
<protein>
    <submittedName>
        <fullName evidence="3">Uncharacterized protein</fullName>
    </submittedName>
</protein>
<comment type="caution">
    <text evidence="3">The sequence shown here is derived from an EMBL/GenBank/DDBJ whole genome shotgun (WGS) entry which is preliminary data.</text>
</comment>
<dbReference type="EMBL" id="AMFJ01000190">
    <property type="protein sequence ID" value="EKE29316.1"/>
    <property type="molecule type" value="Genomic_DNA"/>
</dbReference>
<evidence type="ECO:0000313" key="3">
    <source>
        <dbReference type="EMBL" id="EKE29316.1"/>
    </source>
</evidence>
<feature type="transmembrane region" description="Helical" evidence="1">
    <location>
        <begin position="291"/>
        <end position="311"/>
    </location>
</feature>
<feature type="transmembrane region" description="Helical" evidence="1">
    <location>
        <begin position="110"/>
        <end position="133"/>
    </location>
</feature>
<evidence type="ECO:0000256" key="2">
    <source>
        <dbReference type="SAM" id="SignalP"/>
    </source>
</evidence>
<feature type="transmembrane region" description="Helical" evidence="1">
    <location>
        <begin position="153"/>
        <end position="181"/>
    </location>
</feature>
<proteinExistence type="predicted"/>
<feature type="chain" id="PRO_5017401435" evidence="2">
    <location>
        <begin position="25"/>
        <end position="322"/>
    </location>
</feature>
<gene>
    <name evidence="3" type="ORF">ACD_2C00190G0004</name>
</gene>
<accession>K2FDV7</accession>